<sequence>MSDSKSEDNTEVASPEAYEALRARNIAIRKQKEHQIFKDSGLVELTTKKKQPLQQTERKDRSDRSTTFQSSSVCTRNRAAPIGDQTQDHSGVNHPGPFTAHGPPGYMMQNPNWGPWTQVPLDLNEARRFRRAAKRKYITEMAERKEQGLKPCKVVVDGRGYITDGKDEWYADLKSLCLNYLDLSVTHFSKQSSANVRLVMTDVDAKYEYVGGEISEDFLKGKILQIMKGERNRLKLQWETLGEGKDDAPCPDDVESRVWNNLIKYWSSEEGMARANQMADARAKVVHLNNTGRAGYHSTIHKMKEEKGNSPTLKEAGARIYTPKSSAGDHTKPPGSIPYRISSVKESLCEYRDDLQSLQDSVNTLGKMLQQLLELVRMEKTSATAAGAAEVAGDCRSPKPASDIRKSPKHQHAAKSGKTPKRVGKAPKKQLHLDTEDAEVLKENVVEEEVDVEDDVVVVNKAAPIHKSLLVVKPSCKRGIFAESAGCTVATETAKPVKTTLPHDSFEDQLLEPDETGLEEHSPTKPIAGQARAQRKKQFMIGDAVALKQPKNAKQEVAFGFVAALSMGTVSNLHTGESIAIPKGTIAITLVQVLEGTTLELPIKFEQYPGFNPDLLSELEPGDIVLWDVAHLKRNTKIRQYKN</sequence>
<dbReference type="InterPro" id="IPR004252">
    <property type="entry name" value="Probable_transposase_24"/>
</dbReference>
<gene>
    <name evidence="2" type="ORF">R1sor_012643</name>
</gene>
<dbReference type="EMBL" id="JBJQOH010000002">
    <property type="protein sequence ID" value="KAL3698567.1"/>
    <property type="molecule type" value="Genomic_DNA"/>
</dbReference>
<dbReference type="AlphaFoldDB" id="A0ABD3I4C8"/>
<evidence type="ECO:0000313" key="3">
    <source>
        <dbReference type="Proteomes" id="UP001633002"/>
    </source>
</evidence>
<proteinExistence type="predicted"/>
<feature type="compositionally biased region" description="Polar residues" evidence="1">
    <location>
        <begin position="65"/>
        <end position="75"/>
    </location>
</feature>
<evidence type="ECO:0000256" key="1">
    <source>
        <dbReference type="SAM" id="MobiDB-lite"/>
    </source>
</evidence>
<reference evidence="2 3" key="1">
    <citation type="submission" date="2024-09" db="EMBL/GenBank/DDBJ databases">
        <title>Chromosome-scale assembly of Riccia sorocarpa.</title>
        <authorList>
            <person name="Paukszto L."/>
        </authorList>
    </citation>
    <scope>NUCLEOTIDE SEQUENCE [LARGE SCALE GENOMIC DNA]</scope>
    <source>
        <strain evidence="2">LP-2024</strain>
        <tissue evidence="2">Aerial parts of the thallus</tissue>
    </source>
</reference>
<comment type="caution">
    <text evidence="2">The sequence shown here is derived from an EMBL/GenBank/DDBJ whole genome shotgun (WGS) entry which is preliminary data.</text>
</comment>
<feature type="region of interest" description="Disordered" evidence="1">
    <location>
        <begin position="386"/>
        <end position="431"/>
    </location>
</feature>
<dbReference type="Pfam" id="PF03004">
    <property type="entry name" value="Transposase_24"/>
    <property type="match status" value="1"/>
</dbReference>
<name>A0ABD3I4C8_9MARC</name>
<feature type="region of interest" description="Disordered" evidence="1">
    <location>
        <begin position="33"/>
        <end position="93"/>
    </location>
</feature>
<protein>
    <submittedName>
        <fullName evidence="2">Uncharacterized protein</fullName>
    </submittedName>
</protein>
<dbReference type="Proteomes" id="UP001633002">
    <property type="component" value="Unassembled WGS sequence"/>
</dbReference>
<evidence type="ECO:0000313" key="2">
    <source>
        <dbReference type="EMBL" id="KAL3698567.1"/>
    </source>
</evidence>
<keyword evidence="3" id="KW-1185">Reference proteome</keyword>
<organism evidence="2 3">
    <name type="scientific">Riccia sorocarpa</name>
    <dbReference type="NCBI Taxonomy" id="122646"/>
    <lineage>
        <taxon>Eukaryota</taxon>
        <taxon>Viridiplantae</taxon>
        <taxon>Streptophyta</taxon>
        <taxon>Embryophyta</taxon>
        <taxon>Marchantiophyta</taxon>
        <taxon>Marchantiopsida</taxon>
        <taxon>Marchantiidae</taxon>
        <taxon>Marchantiales</taxon>
        <taxon>Ricciaceae</taxon>
        <taxon>Riccia</taxon>
    </lineage>
</organism>
<accession>A0ABD3I4C8</accession>
<feature type="compositionally biased region" description="Basic residues" evidence="1">
    <location>
        <begin position="407"/>
        <end position="430"/>
    </location>
</feature>